<protein>
    <submittedName>
        <fullName evidence="2">GNAT family N-acetyltransferase</fullName>
    </submittedName>
</protein>
<sequence length="348" mass="38424">MTTTDTTRTALEITPVDPFDEDAVVRWVRLTTEVVRHEIGDSGAMWTAPEMIATLQDPPKNRHELIYHGTVDGALVATGWITLPMIDNLNSADLYVAVVPEHRRRGIGSAVLAHLEQVCVERGRTRLDAITDWPYDGAPDGAGAAGVEFGRVHGYSFGLGDVQRELPLPADEDVLAALAAEAAPHHADYELRTWSGPIPDDILQSYLELSSTLATEAPVGDLERDNAAVDIEAHRSTERVLAEQQRVPWHTVALDGEGRVVAYSDLVVPGTDPRWIYQWGTLVDRAHRGHRLGVAVKVANLRAFQSAHPEDRRRIVTWNAEVNTHMIDVNERMGFRATARGGQLQKKL</sequence>
<organism evidence="2 3">
    <name type="scientific">Nocardioides bizhenqiangii</name>
    <dbReference type="NCBI Taxonomy" id="3095076"/>
    <lineage>
        <taxon>Bacteria</taxon>
        <taxon>Bacillati</taxon>
        <taxon>Actinomycetota</taxon>
        <taxon>Actinomycetes</taxon>
        <taxon>Propionibacteriales</taxon>
        <taxon>Nocardioidaceae</taxon>
        <taxon>Nocardioides</taxon>
    </lineage>
</organism>
<keyword evidence="3" id="KW-1185">Reference proteome</keyword>
<dbReference type="Proteomes" id="UP001327225">
    <property type="component" value="Chromosome"/>
</dbReference>
<dbReference type="EMBL" id="CP141059">
    <property type="protein sequence ID" value="WQQ25771.1"/>
    <property type="molecule type" value="Genomic_DNA"/>
</dbReference>
<dbReference type="InterPro" id="IPR000182">
    <property type="entry name" value="GNAT_dom"/>
</dbReference>
<evidence type="ECO:0000313" key="2">
    <source>
        <dbReference type="EMBL" id="WQQ25771.1"/>
    </source>
</evidence>
<evidence type="ECO:0000259" key="1">
    <source>
        <dbReference type="PROSITE" id="PS51186"/>
    </source>
</evidence>
<dbReference type="CDD" id="cd04301">
    <property type="entry name" value="NAT_SF"/>
    <property type="match status" value="1"/>
</dbReference>
<gene>
    <name evidence="2" type="ORF">SHK19_17610</name>
</gene>
<dbReference type="SUPFAM" id="SSF55729">
    <property type="entry name" value="Acyl-CoA N-acyltransferases (Nat)"/>
    <property type="match status" value="2"/>
</dbReference>
<feature type="domain" description="N-acetyltransferase" evidence="1">
    <location>
        <begin position="11"/>
        <end position="169"/>
    </location>
</feature>
<reference evidence="3" key="1">
    <citation type="submission" date="2023-12" db="EMBL/GenBank/DDBJ databases">
        <title>Novel species in genus Nocardioides.</title>
        <authorList>
            <person name="Zhou H."/>
        </authorList>
    </citation>
    <scope>NUCLEOTIDE SEQUENCE [LARGE SCALE GENOMIC DNA]</scope>
    <source>
        <strain evidence="3">HM61</strain>
    </source>
</reference>
<dbReference type="Pfam" id="PF00583">
    <property type="entry name" value="Acetyltransf_1"/>
    <property type="match status" value="1"/>
</dbReference>
<dbReference type="InterPro" id="IPR016181">
    <property type="entry name" value="Acyl_CoA_acyltransferase"/>
</dbReference>
<evidence type="ECO:0000313" key="3">
    <source>
        <dbReference type="Proteomes" id="UP001327225"/>
    </source>
</evidence>
<dbReference type="Gene3D" id="3.40.630.30">
    <property type="match status" value="1"/>
</dbReference>
<name>A0ABZ0ZPT6_9ACTN</name>
<dbReference type="RefSeq" id="WP_322456267.1">
    <property type="nucleotide sequence ID" value="NZ_CP141059.1"/>
</dbReference>
<dbReference type="PROSITE" id="PS51186">
    <property type="entry name" value="GNAT"/>
    <property type="match status" value="1"/>
</dbReference>
<accession>A0ABZ0ZPT6</accession>
<proteinExistence type="predicted"/>